<keyword evidence="1" id="KW-0812">Transmembrane</keyword>
<reference evidence="2 3" key="1">
    <citation type="submission" date="2016-10" db="EMBL/GenBank/DDBJ databases">
        <authorList>
            <person name="de Groot N.N."/>
        </authorList>
    </citation>
    <scope>NUCLEOTIDE SEQUENCE [LARGE SCALE GENOMIC DNA]</scope>
    <source>
        <strain evidence="2 3">DSM 19803</strain>
    </source>
</reference>
<dbReference type="EMBL" id="FNCW01000005">
    <property type="protein sequence ID" value="SDG68461.1"/>
    <property type="molecule type" value="Genomic_DNA"/>
</dbReference>
<evidence type="ECO:0000313" key="3">
    <source>
        <dbReference type="Proteomes" id="UP000199296"/>
    </source>
</evidence>
<dbReference type="STRING" id="470826.SAMN04488027_10573"/>
<keyword evidence="1" id="KW-0472">Membrane</keyword>
<sequence length="63" mass="7555">MKIEFIKRRLYAHLIIGGLWFVLGVTGFIIGENIYWFGYGYLRIGILYLGHFLYDQKHQYLII</sequence>
<feature type="transmembrane region" description="Helical" evidence="1">
    <location>
        <begin position="12"/>
        <end position="30"/>
    </location>
</feature>
<protein>
    <submittedName>
        <fullName evidence="2">Uncharacterized protein</fullName>
    </submittedName>
</protein>
<gene>
    <name evidence="2" type="ORF">SAMN04488027_10573</name>
</gene>
<name>A0A1G7W964_9FLAO</name>
<dbReference type="RefSeq" id="WP_093367100.1">
    <property type="nucleotide sequence ID" value="NZ_FNCW01000005.1"/>
</dbReference>
<accession>A0A1G7W964</accession>
<keyword evidence="3" id="KW-1185">Reference proteome</keyword>
<dbReference type="OrthoDB" id="1452529at2"/>
<dbReference type="Proteomes" id="UP000199296">
    <property type="component" value="Unassembled WGS sequence"/>
</dbReference>
<organism evidence="2 3">
    <name type="scientific">Psychroflexus sediminis</name>
    <dbReference type="NCBI Taxonomy" id="470826"/>
    <lineage>
        <taxon>Bacteria</taxon>
        <taxon>Pseudomonadati</taxon>
        <taxon>Bacteroidota</taxon>
        <taxon>Flavobacteriia</taxon>
        <taxon>Flavobacteriales</taxon>
        <taxon>Flavobacteriaceae</taxon>
        <taxon>Psychroflexus</taxon>
    </lineage>
</organism>
<evidence type="ECO:0000256" key="1">
    <source>
        <dbReference type="SAM" id="Phobius"/>
    </source>
</evidence>
<dbReference type="AlphaFoldDB" id="A0A1G7W964"/>
<feature type="transmembrane region" description="Helical" evidence="1">
    <location>
        <begin position="36"/>
        <end position="54"/>
    </location>
</feature>
<keyword evidence="1" id="KW-1133">Transmembrane helix</keyword>
<evidence type="ECO:0000313" key="2">
    <source>
        <dbReference type="EMBL" id="SDG68461.1"/>
    </source>
</evidence>
<proteinExistence type="predicted"/>